<dbReference type="PROSITE" id="PS50893">
    <property type="entry name" value="ABC_TRANSPORTER_2"/>
    <property type="match status" value="1"/>
</dbReference>
<dbReference type="GO" id="GO:0022857">
    <property type="term" value="F:transmembrane transporter activity"/>
    <property type="evidence" value="ECO:0007669"/>
    <property type="project" value="TreeGrafter"/>
</dbReference>
<evidence type="ECO:0000313" key="8">
    <source>
        <dbReference type="Proteomes" id="UP000034603"/>
    </source>
</evidence>
<feature type="region of interest" description="Disordered" evidence="5">
    <location>
        <begin position="229"/>
        <end position="334"/>
    </location>
</feature>
<dbReference type="Pfam" id="PF00005">
    <property type="entry name" value="ABC_tran"/>
    <property type="match status" value="1"/>
</dbReference>
<reference evidence="7 8" key="1">
    <citation type="journal article" date="2015" name="Nature">
        <title>rRNA introns, odd ribosomes, and small enigmatic genomes across a large radiation of phyla.</title>
        <authorList>
            <person name="Brown C.T."/>
            <person name="Hug L.A."/>
            <person name="Thomas B.C."/>
            <person name="Sharon I."/>
            <person name="Castelle C.J."/>
            <person name="Singh A."/>
            <person name="Wilkins M.J."/>
            <person name="Williams K.H."/>
            <person name="Banfield J.F."/>
        </authorList>
    </citation>
    <scope>NUCLEOTIDE SEQUENCE [LARGE SCALE GENOMIC DNA]</scope>
</reference>
<name>A0A0G0KAQ6_9BACT</name>
<gene>
    <name evidence="7" type="ORF">US62_C0004G0012</name>
</gene>
<dbReference type="PANTHER" id="PTHR24220">
    <property type="entry name" value="IMPORT ATP-BINDING PROTEIN"/>
    <property type="match status" value="1"/>
</dbReference>
<keyword evidence="3" id="KW-0547">Nucleotide-binding</keyword>
<evidence type="ECO:0000256" key="1">
    <source>
        <dbReference type="ARBA" id="ARBA00005417"/>
    </source>
</evidence>
<organism evidence="7 8">
    <name type="scientific">Candidatus Woesebacteria bacterium GW2011_GWA1_37_8</name>
    <dbReference type="NCBI Taxonomy" id="1618546"/>
    <lineage>
        <taxon>Bacteria</taxon>
        <taxon>Candidatus Woeseibacteriota</taxon>
    </lineage>
</organism>
<dbReference type="SMART" id="SM00382">
    <property type="entry name" value="AAA"/>
    <property type="match status" value="1"/>
</dbReference>
<dbReference type="PANTHER" id="PTHR24220:SF470">
    <property type="entry name" value="CELL DIVISION ATP-BINDING PROTEIN FTSE"/>
    <property type="match status" value="1"/>
</dbReference>
<feature type="compositionally biased region" description="Basic and acidic residues" evidence="5">
    <location>
        <begin position="300"/>
        <end position="311"/>
    </location>
</feature>
<dbReference type="PROSITE" id="PS00211">
    <property type="entry name" value="ABC_TRANSPORTER_1"/>
    <property type="match status" value="1"/>
</dbReference>
<evidence type="ECO:0000256" key="5">
    <source>
        <dbReference type="SAM" id="MobiDB-lite"/>
    </source>
</evidence>
<dbReference type="GO" id="GO:0016887">
    <property type="term" value="F:ATP hydrolysis activity"/>
    <property type="evidence" value="ECO:0007669"/>
    <property type="project" value="InterPro"/>
</dbReference>
<evidence type="ECO:0000256" key="3">
    <source>
        <dbReference type="ARBA" id="ARBA00022741"/>
    </source>
</evidence>
<dbReference type="SUPFAM" id="SSF52540">
    <property type="entry name" value="P-loop containing nucleoside triphosphate hydrolases"/>
    <property type="match status" value="1"/>
</dbReference>
<proteinExistence type="inferred from homology"/>
<dbReference type="InterPro" id="IPR017911">
    <property type="entry name" value="MacB-like_ATP-bd"/>
</dbReference>
<keyword evidence="7" id="KW-0132">Cell division</keyword>
<dbReference type="GO" id="GO:0051301">
    <property type="term" value="P:cell division"/>
    <property type="evidence" value="ECO:0007669"/>
    <property type="project" value="UniProtKB-KW"/>
</dbReference>
<dbReference type="FunFam" id="3.40.50.300:FF:000056">
    <property type="entry name" value="Cell division ATP-binding protein FtsE"/>
    <property type="match status" value="1"/>
</dbReference>
<sequence>MPLILEVKNIAKKFGRIVALRDIDFKIDEGEFVYITGASGAGKTTLLKCILRQIYPDAGEIILDGNDIAKLPRKKIPELRQQIGVVFQDFKVLPERTVRENVEVALAVIGLPKKDWDARVDHVLHLVGLFDRSELFPNQLSGGELQRVSLARALVVNPKIILADEPTGNLDWETADKMIELFNLINHEGKTIIMATHNMQVVKKYKKRTIELKDGVVFKDMGVEIEREIESEQKRDKEEEKNDDKIGEQLNVVDESAAQKPEILEGVNTEKVGLESPPVSRPVDDLPPSLDVAKPDEEEPKANDVDKIIEHAKKKHNKKKLKKKKKPAEVTGMA</sequence>
<dbReference type="InterPro" id="IPR017871">
    <property type="entry name" value="ABC_transporter-like_CS"/>
</dbReference>
<feature type="domain" description="ABC transporter" evidence="6">
    <location>
        <begin position="5"/>
        <end position="239"/>
    </location>
</feature>
<dbReference type="CDD" id="cd03255">
    <property type="entry name" value="ABC_MJ0796_LolCDE_FtsE"/>
    <property type="match status" value="1"/>
</dbReference>
<keyword evidence="2" id="KW-0813">Transport</keyword>
<feature type="compositionally biased region" description="Basic and acidic residues" evidence="5">
    <location>
        <begin position="229"/>
        <end position="247"/>
    </location>
</feature>
<protein>
    <submittedName>
        <fullName evidence="7">Cell division transporter, ATP-binding protein FtsE</fullName>
    </submittedName>
</protein>
<feature type="compositionally biased region" description="Basic residues" evidence="5">
    <location>
        <begin position="312"/>
        <end position="326"/>
    </location>
</feature>
<dbReference type="EMBL" id="LBTR01000004">
    <property type="protein sequence ID" value="KKQ46199.1"/>
    <property type="molecule type" value="Genomic_DNA"/>
</dbReference>
<dbReference type="InterPro" id="IPR003593">
    <property type="entry name" value="AAA+_ATPase"/>
</dbReference>
<comment type="similarity">
    <text evidence="1">Belongs to the ABC transporter superfamily.</text>
</comment>
<dbReference type="AlphaFoldDB" id="A0A0G0KAQ6"/>
<dbReference type="InterPro" id="IPR003439">
    <property type="entry name" value="ABC_transporter-like_ATP-bd"/>
</dbReference>
<accession>A0A0G0KAQ6</accession>
<dbReference type="GO" id="GO:0005524">
    <property type="term" value="F:ATP binding"/>
    <property type="evidence" value="ECO:0007669"/>
    <property type="project" value="UniProtKB-KW"/>
</dbReference>
<evidence type="ECO:0000313" key="7">
    <source>
        <dbReference type="EMBL" id="KKQ46199.1"/>
    </source>
</evidence>
<dbReference type="Gene3D" id="3.40.50.300">
    <property type="entry name" value="P-loop containing nucleotide triphosphate hydrolases"/>
    <property type="match status" value="1"/>
</dbReference>
<dbReference type="InterPro" id="IPR027417">
    <property type="entry name" value="P-loop_NTPase"/>
</dbReference>
<evidence type="ECO:0000259" key="6">
    <source>
        <dbReference type="PROSITE" id="PS50893"/>
    </source>
</evidence>
<comment type="caution">
    <text evidence="7">The sequence shown here is derived from an EMBL/GenBank/DDBJ whole genome shotgun (WGS) entry which is preliminary data.</text>
</comment>
<dbReference type="GO" id="GO:0005886">
    <property type="term" value="C:plasma membrane"/>
    <property type="evidence" value="ECO:0007669"/>
    <property type="project" value="UniProtKB-ARBA"/>
</dbReference>
<dbReference type="Proteomes" id="UP000034603">
    <property type="component" value="Unassembled WGS sequence"/>
</dbReference>
<evidence type="ECO:0000256" key="4">
    <source>
        <dbReference type="ARBA" id="ARBA00022840"/>
    </source>
</evidence>
<dbReference type="InterPro" id="IPR015854">
    <property type="entry name" value="ABC_transpr_LolD-like"/>
</dbReference>
<keyword evidence="7" id="KW-0131">Cell cycle</keyword>
<dbReference type="PATRIC" id="fig|1618546.3.peg.106"/>
<keyword evidence="4 7" id="KW-0067">ATP-binding</keyword>
<evidence type="ECO:0000256" key="2">
    <source>
        <dbReference type="ARBA" id="ARBA00022448"/>
    </source>
</evidence>